<dbReference type="PROSITE" id="PS51257">
    <property type="entry name" value="PROKAR_LIPOPROTEIN"/>
    <property type="match status" value="1"/>
</dbReference>
<dbReference type="Proteomes" id="UP000669179">
    <property type="component" value="Unassembled WGS sequence"/>
</dbReference>
<proteinExistence type="predicted"/>
<feature type="signal peptide" evidence="1">
    <location>
        <begin position="1"/>
        <end position="20"/>
    </location>
</feature>
<comment type="caution">
    <text evidence="2">The sequence shown here is derived from an EMBL/GenBank/DDBJ whole genome shotgun (WGS) entry which is preliminary data.</text>
</comment>
<keyword evidence="3" id="KW-1185">Reference proteome</keyword>
<reference evidence="2" key="1">
    <citation type="submission" date="2021-03" db="EMBL/GenBank/DDBJ databases">
        <authorList>
            <person name="Kanchanasin P."/>
            <person name="Saeng-In P."/>
            <person name="Phongsopitanun W."/>
            <person name="Yuki M."/>
            <person name="Kudo T."/>
            <person name="Ohkuma M."/>
            <person name="Tanasupawat S."/>
        </authorList>
    </citation>
    <scope>NUCLEOTIDE SEQUENCE</scope>
    <source>
        <strain evidence="2">GKU 128</strain>
    </source>
</reference>
<dbReference type="AlphaFoldDB" id="A0A939PBP2"/>
<accession>A0A939PBP2</accession>
<evidence type="ECO:0000256" key="1">
    <source>
        <dbReference type="SAM" id="SignalP"/>
    </source>
</evidence>
<feature type="chain" id="PRO_5038104033" description="Small secreted protein" evidence="1">
    <location>
        <begin position="21"/>
        <end position="177"/>
    </location>
</feature>
<evidence type="ECO:0000313" key="3">
    <source>
        <dbReference type="Proteomes" id="UP000669179"/>
    </source>
</evidence>
<evidence type="ECO:0000313" key="2">
    <source>
        <dbReference type="EMBL" id="MBO2449252.1"/>
    </source>
</evidence>
<dbReference type="EMBL" id="JAGEOJ010000007">
    <property type="protein sequence ID" value="MBO2449252.1"/>
    <property type="molecule type" value="Genomic_DNA"/>
</dbReference>
<gene>
    <name evidence="2" type="ORF">J4573_19260</name>
</gene>
<sequence>MFRKLVVLPMLLVALVFAGAAACGDKEKNAVSAGGSATPNATTSDGCPASATKKFAKTRFAADAAIAFGAFHRYIWKPYKDQAFKTGDSINKGAVVKAGVAAAVAVNRLNSARKLVTADPTLCKALKQPVDKLSASLSGLVGKLKSGDFNPGEIDSVKSAIDSVKSEAAGKAGTTIK</sequence>
<keyword evidence="1" id="KW-0732">Signal</keyword>
<dbReference type="RefSeq" id="WP_208257120.1">
    <property type="nucleotide sequence ID" value="NZ_JAGEOJ010000007.1"/>
</dbReference>
<evidence type="ECO:0008006" key="4">
    <source>
        <dbReference type="Google" id="ProtNLM"/>
    </source>
</evidence>
<name>A0A939PBP2_9ACTN</name>
<protein>
    <recommendedName>
        <fullName evidence="4">Small secreted protein</fullName>
    </recommendedName>
</protein>
<organism evidence="2 3">
    <name type="scientific">Actinomadura barringtoniae</name>
    <dbReference type="NCBI Taxonomy" id="1427535"/>
    <lineage>
        <taxon>Bacteria</taxon>
        <taxon>Bacillati</taxon>
        <taxon>Actinomycetota</taxon>
        <taxon>Actinomycetes</taxon>
        <taxon>Streptosporangiales</taxon>
        <taxon>Thermomonosporaceae</taxon>
        <taxon>Actinomadura</taxon>
    </lineage>
</organism>